<dbReference type="CDD" id="cd01838">
    <property type="entry name" value="Isoamyl_acetate_hydrolase_like"/>
    <property type="match status" value="1"/>
</dbReference>
<dbReference type="InterPro" id="IPR045136">
    <property type="entry name" value="Iah1-like"/>
</dbReference>
<reference evidence="4" key="1">
    <citation type="journal article" date="2014" name="Microb. Cell Fact.">
        <title>Exploiting Issatchenkia orientalis SD108 for succinic acid production.</title>
        <authorList>
            <person name="Xiao H."/>
            <person name="Shao Z."/>
            <person name="Jiang Y."/>
            <person name="Dole S."/>
            <person name="Zhao H."/>
        </authorList>
    </citation>
    <scope>NUCLEOTIDE SEQUENCE [LARGE SCALE GENOMIC DNA]</scope>
    <source>
        <strain evidence="4">SD108</strain>
    </source>
</reference>
<evidence type="ECO:0000259" key="1">
    <source>
        <dbReference type="Pfam" id="PF13472"/>
    </source>
</evidence>
<dbReference type="VEuPathDB" id="FungiDB:C5L36_0A03890"/>
<reference evidence="5" key="3">
    <citation type="journal article" date="2017" name="Genome Announc.">
        <title>Genome sequences of Cyberlindnera fabianii 65, Pichia kudriavzevii 129, and Saccharomyces cerevisiae 131 isolated from fermented masau fruits in Zimbabwe.</title>
        <authorList>
            <person name="van Rijswijck I.M.H."/>
            <person name="Derks M.F.L."/>
            <person name="Abee T."/>
            <person name="de Ridder D."/>
            <person name="Smid E.J."/>
        </authorList>
    </citation>
    <scope>NUCLEOTIDE SEQUENCE [LARGE SCALE GENOMIC DNA]</scope>
    <source>
        <strain evidence="5">129</strain>
    </source>
</reference>
<dbReference type="PANTHER" id="PTHR14209">
    <property type="entry name" value="ISOAMYL ACETATE-HYDROLYZING ESTERASE 1"/>
    <property type="match status" value="1"/>
</dbReference>
<evidence type="ECO:0000313" key="3">
    <source>
        <dbReference type="EMBL" id="ONH76625.1"/>
    </source>
</evidence>
<sequence>MGYTDHNKFLMFGDSITEYAFNQFPQGCEQPQYALGAALQQAYVRKLQVVQRGFSGYTSRDALPLAKSILKAEHDDVPESQKIKIAYCFFGTNDARLRGTSDCNAESIPLDLFLENMKKTVEEFRARNIPLIVITPGLHDSKLWDNTHPEDLKTGDYRTNERNKLYQDKLREAIPEIPMVMLYDVMAEWMGTNSKLGWDDLSELLYDGIHLSGEGYRLLFNELMSTIKNYYPEVHPDNLEFKFPDSKTLTEDTFANIE</sequence>
<dbReference type="GO" id="GO:0016788">
    <property type="term" value="F:hydrolase activity, acting on ester bonds"/>
    <property type="evidence" value="ECO:0007669"/>
    <property type="project" value="EnsemblFungi"/>
</dbReference>
<dbReference type="Pfam" id="PF13472">
    <property type="entry name" value="Lipase_GDSL_2"/>
    <property type="match status" value="1"/>
</dbReference>
<name>A0A099NY41_PICKU</name>
<reference evidence="3" key="4">
    <citation type="submission" date="2017-01" db="EMBL/GenBank/DDBJ databases">
        <authorList>
            <person name="Mah S.A."/>
            <person name="Swanson W.J."/>
            <person name="Moy G.W."/>
            <person name="Vacquier V.D."/>
        </authorList>
    </citation>
    <scope>NUCLEOTIDE SEQUENCE [LARGE SCALE GENOMIC DNA]</scope>
    <source>
        <strain evidence="3">129</strain>
    </source>
</reference>
<dbReference type="HOGENOM" id="CLU_051989_0_3_1"/>
<accession>A0A099NY41</accession>
<evidence type="ECO:0000313" key="2">
    <source>
        <dbReference type="EMBL" id="KGK36801.1"/>
    </source>
</evidence>
<dbReference type="SMR" id="A0A099NY41"/>
<evidence type="ECO:0000313" key="4">
    <source>
        <dbReference type="Proteomes" id="UP000029867"/>
    </source>
</evidence>
<organism evidence="2 4">
    <name type="scientific">Pichia kudriavzevii</name>
    <name type="common">Yeast</name>
    <name type="synonym">Issatchenkia orientalis</name>
    <dbReference type="NCBI Taxonomy" id="4909"/>
    <lineage>
        <taxon>Eukaryota</taxon>
        <taxon>Fungi</taxon>
        <taxon>Dikarya</taxon>
        <taxon>Ascomycota</taxon>
        <taxon>Saccharomycotina</taxon>
        <taxon>Pichiomycetes</taxon>
        <taxon>Pichiales</taxon>
        <taxon>Pichiaceae</taxon>
        <taxon>Pichia</taxon>
    </lineage>
</organism>
<reference evidence="2" key="2">
    <citation type="submission" date="2014-08" db="EMBL/GenBank/DDBJ databases">
        <title>Exploiting Issatchenkia orientalis SD108 for Succinic Acid Production.</title>
        <authorList>
            <person name="Xiao H."/>
            <person name="Shao Z."/>
            <person name="Jiang Y."/>
            <person name="Dole S."/>
            <person name="Zhao H."/>
        </authorList>
    </citation>
    <scope>NUCLEOTIDE SEQUENCE [LARGE SCALE GENOMIC DNA]</scope>
    <source>
        <strain evidence="2">SD108</strain>
    </source>
</reference>
<dbReference type="EMBL" id="MQVM01000003">
    <property type="protein sequence ID" value="ONH76625.1"/>
    <property type="molecule type" value="Genomic_DNA"/>
</dbReference>
<dbReference type="AlphaFoldDB" id="A0A099NY41"/>
<evidence type="ECO:0000313" key="5">
    <source>
        <dbReference type="Proteomes" id="UP000189274"/>
    </source>
</evidence>
<dbReference type="Gene3D" id="3.40.50.1110">
    <property type="entry name" value="SGNH hydrolase"/>
    <property type="match status" value="1"/>
</dbReference>
<dbReference type="GO" id="GO:0006083">
    <property type="term" value="P:acetate metabolic process"/>
    <property type="evidence" value="ECO:0007669"/>
    <property type="project" value="EnsemblFungi"/>
</dbReference>
<protein>
    <submittedName>
        <fullName evidence="3">Isoamyl acetate-hydrolyzing esterase</fullName>
    </submittedName>
</protein>
<feature type="domain" description="SGNH hydrolase-type esterase" evidence="1">
    <location>
        <begin position="12"/>
        <end position="218"/>
    </location>
</feature>
<dbReference type="PANTHER" id="PTHR14209:SF19">
    <property type="entry name" value="ISOAMYL ACETATE-HYDROLYZING ESTERASE 1 HOMOLOG"/>
    <property type="match status" value="1"/>
</dbReference>
<proteinExistence type="predicted"/>
<dbReference type="Proteomes" id="UP000189274">
    <property type="component" value="Unassembled WGS sequence"/>
</dbReference>
<gene>
    <name evidence="3" type="ORF">BOH78_0854</name>
    <name evidence="2" type="ORF">JL09_g4042</name>
</gene>
<dbReference type="EMBL" id="JQFK01000053">
    <property type="protein sequence ID" value="KGK36801.1"/>
    <property type="molecule type" value="Genomic_DNA"/>
</dbReference>
<dbReference type="SUPFAM" id="SSF52266">
    <property type="entry name" value="SGNH hydrolase"/>
    <property type="match status" value="1"/>
</dbReference>
<dbReference type="Proteomes" id="UP000029867">
    <property type="component" value="Unassembled WGS sequence"/>
</dbReference>
<dbReference type="InterPro" id="IPR036514">
    <property type="entry name" value="SGNH_hydro_sf"/>
</dbReference>
<comment type="caution">
    <text evidence="2">The sequence shown here is derived from an EMBL/GenBank/DDBJ whole genome shotgun (WGS) entry which is preliminary data.</text>
</comment>
<dbReference type="eggNOG" id="KOG3035">
    <property type="taxonomic scope" value="Eukaryota"/>
</dbReference>
<dbReference type="InterPro" id="IPR013830">
    <property type="entry name" value="SGNH_hydro"/>
</dbReference>